<dbReference type="EMBL" id="JANBVN010000045">
    <property type="protein sequence ID" value="KAJ9157089.1"/>
    <property type="molecule type" value="Genomic_DNA"/>
</dbReference>
<feature type="active site" evidence="6">
    <location>
        <position position="332"/>
    </location>
</feature>
<evidence type="ECO:0000256" key="1">
    <source>
        <dbReference type="ARBA" id="ARBA00001913"/>
    </source>
</evidence>
<feature type="region of interest" description="Disordered" evidence="10">
    <location>
        <begin position="480"/>
        <end position="499"/>
    </location>
</feature>
<proteinExistence type="inferred from homology"/>
<dbReference type="GO" id="GO:0036503">
    <property type="term" value="P:ERAD pathway"/>
    <property type="evidence" value="ECO:0007669"/>
    <property type="project" value="UniProtKB-ARBA"/>
</dbReference>
<sequence length="628" mass="70862">MAPMRRWRSLFLVVAVWLVGLWYFFGERSALTANRPKPPPPTQPLTNDKPEAINSDNPTSTLTVHWSKRPDRYPVSSLVSLPTNKPKAKIPSIQSPPPKEDASSRQVREARLAAVKDSFVHSWNGYKKYAWLHDEVKPLTGQSHDPFGGWAATLVDALDSLWIMGLKDEFRKAVAACEQIDFTTTETASVNVFETTIRYLGGFLAAYELSEKQYPTLLKKAVEVGELLMCAFDTPNRMPIARWSWKEYTEGVGQTAPQQVLVSEIGSLSLEFTKLSQLTGDMKYYDAVQRVSDAFEKSQDTTRLPGMWPVVVNALKPAFDSDNFFTLGGMSDSLYEYFPKQYLLLGGALEQPRLLYEGFVDVAKRNLFRRTLNPENIPLLMSGDVRVFGTDEDTEIQFNARGQHLTCFTGGMLGIAGRIFSRPADLKVAEQLTNGCVWAYNSTASGIAPEIYHLAPCGGVDDSQTGDKCAYSDAKWREAVRESWKPPKEPSTPEDEPQKALDAQEVDLLIRQRRVSPGFVDVPDRRYILRPEAIESVFIMYRITGDPGWMEKAWQMFSVVEKASRTAIAAAALEDVTKEHPEQVDSMESFWLAETLKYFYLVFASWDTVDLDKWVLNTEAHPLRRPDM</sequence>
<feature type="active site" evidence="6">
    <location>
        <position position="532"/>
    </location>
</feature>
<dbReference type="GO" id="GO:0005975">
    <property type="term" value="P:carbohydrate metabolic process"/>
    <property type="evidence" value="ECO:0007669"/>
    <property type="project" value="InterPro"/>
</dbReference>
<comment type="pathway">
    <text evidence="2">Protein modification; protein glycosylation.</text>
</comment>
<dbReference type="AlphaFoldDB" id="A0AA38VX47"/>
<evidence type="ECO:0000256" key="8">
    <source>
        <dbReference type="PIRSR" id="PIRSR601382-3"/>
    </source>
</evidence>
<keyword evidence="7" id="KW-0106">Calcium</keyword>
<accession>A0AA38VX47</accession>
<feature type="disulfide bond" evidence="8">
    <location>
        <begin position="407"/>
        <end position="436"/>
    </location>
</feature>
<keyword evidence="4 9" id="KW-0378">Hydrolase</keyword>
<dbReference type="SUPFAM" id="SSF48225">
    <property type="entry name" value="Seven-hairpin glycosidases"/>
    <property type="match status" value="1"/>
</dbReference>
<dbReference type="FunFam" id="1.50.10.10:FF:000037">
    <property type="entry name" value="alpha-1,2-Mannosidase"/>
    <property type="match status" value="1"/>
</dbReference>
<feature type="active site" description="Proton donor" evidence="6">
    <location>
        <position position="194"/>
    </location>
</feature>
<evidence type="ECO:0000256" key="5">
    <source>
        <dbReference type="ARBA" id="ARBA00023157"/>
    </source>
</evidence>
<dbReference type="GO" id="GO:0005783">
    <property type="term" value="C:endoplasmic reticulum"/>
    <property type="evidence" value="ECO:0007669"/>
    <property type="project" value="TreeGrafter"/>
</dbReference>
<dbReference type="Proteomes" id="UP001174691">
    <property type="component" value="Unassembled WGS sequence"/>
</dbReference>
<dbReference type="PANTHER" id="PTHR11742">
    <property type="entry name" value="MANNOSYL-OLIGOSACCHARIDE ALPHA-1,2-MANNOSIDASE-RELATED"/>
    <property type="match status" value="1"/>
</dbReference>
<keyword evidence="5 8" id="KW-1015">Disulfide bond</keyword>
<name>A0AA38VX47_9PEZI</name>
<evidence type="ECO:0000256" key="7">
    <source>
        <dbReference type="PIRSR" id="PIRSR601382-2"/>
    </source>
</evidence>
<reference evidence="11" key="1">
    <citation type="submission" date="2022-07" db="EMBL/GenBank/DDBJ databases">
        <title>Fungi with potential for degradation of polypropylene.</title>
        <authorList>
            <person name="Gostincar C."/>
        </authorList>
    </citation>
    <scope>NUCLEOTIDE SEQUENCE</scope>
    <source>
        <strain evidence="11">EXF-13287</strain>
    </source>
</reference>
<organism evidence="11 12">
    <name type="scientific">Coniochaeta hoffmannii</name>
    <dbReference type="NCBI Taxonomy" id="91930"/>
    <lineage>
        <taxon>Eukaryota</taxon>
        <taxon>Fungi</taxon>
        <taxon>Dikarya</taxon>
        <taxon>Ascomycota</taxon>
        <taxon>Pezizomycotina</taxon>
        <taxon>Sordariomycetes</taxon>
        <taxon>Sordariomycetidae</taxon>
        <taxon>Coniochaetales</taxon>
        <taxon>Coniochaetaceae</taxon>
        <taxon>Coniochaeta</taxon>
    </lineage>
</organism>
<dbReference type="GO" id="GO:0004571">
    <property type="term" value="F:mannosyl-oligosaccharide 1,2-alpha-mannosidase activity"/>
    <property type="evidence" value="ECO:0007669"/>
    <property type="project" value="InterPro"/>
</dbReference>
<evidence type="ECO:0000256" key="4">
    <source>
        <dbReference type="ARBA" id="ARBA00022801"/>
    </source>
</evidence>
<dbReference type="InterPro" id="IPR001382">
    <property type="entry name" value="Glyco_hydro_47"/>
</dbReference>
<feature type="compositionally biased region" description="Polar residues" evidence="10">
    <location>
        <begin position="54"/>
        <end position="64"/>
    </location>
</feature>
<dbReference type="PRINTS" id="PR00747">
    <property type="entry name" value="GLYHDRLASE47"/>
</dbReference>
<feature type="region of interest" description="Disordered" evidence="10">
    <location>
        <begin position="33"/>
        <end position="105"/>
    </location>
</feature>
<evidence type="ECO:0000256" key="9">
    <source>
        <dbReference type="RuleBase" id="RU361193"/>
    </source>
</evidence>
<feature type="binding site" evidence="7">
    <location>
        <position position="618"/>
    </location>
    <ligand>
        <name>Ca(2+)</name>
        <dbReference type="ChEBI" id="CHEBI:29108"/>
    </ligand>
</feature>
<evidence type="ECO:0000313" key="12">
    <source>
        <dbReference type="Proteomes" id="UP001174691"/>
    </source>
</evidence>
<keyword evidence="12" id="KW-1185">Reference proteome</keyword>
<dbReference type="PANTHER" id="PTHR11742:SF49">
    <property type="entry name" value="ALPHA-1,2-MANNOSIDASE"/>
    <property type="match status" value="1"/>
</dbReference>
<evidence type="ECO:0000256" key="10">
    <source>
        <dbReference type="SAM" id="MobiDB-lite"/>
    </source>
</evidence>
<keyword evidence="9" id="KW-0326">Glycosidase</keyword>
<dbReference type="GO" id="GO:0005509">
    <property type="term" value="F:calcium ion binding"/>
    <property type="evidence" value="ECO:0007669"/>
    <property type="project" value="InterPro"/>
</dbReference>
<dbReference type="Gene3D" id="1.50.10.10">
    <property type="match status" value="1"/>
</dbReference>
<keyword evidence="7" id="KW-0479">Metal-binding</keyword>
<dbReference type="GO" id="GO:0016020">
    <property type="term" value="C:membrane"/>
    <property type="evidence" value="ECO:0007669"/>
    <property type="project" value="InterPro"/>
</dbReference>
<dbReference type="EC" id="3.2.1.-" evidence="9"/>
<dbReference type="Pfam" id="PF01532">
    <property type="entry name" value="Glyco_hydro_47"/>
    <property type="match status" value="1"/>
</dbReference>
<feature type="active site" description="Proton donor" evidence="6">
    <location>
        <position position="450"/>
    </location>
</feature>
<comment type="cofactor">
    <cofactor evidence="1 7">
        <name>Ca(2+)</name>
        <dbReference type="ChEBI" id="CHEBI:29108"/>
    </cofactor>
</comment>
<gene>
    <name evidence="11" type="ORF">NKR19_g3874</name>
</gene>
<dbReference type="InterPro" id="IPR012341">
    <property type="entry name" value="6hp_glycosidase-like_sf"/>
</dbReference>
<evidence type="ECO:0000256" key="6">
    <source>
        <dbReference type="PIRSR" id="PIRSR601382-1"/>
    </source>
</evidence>
<comment type="similarity">
    <text evidence="3 9">Belongs to the glycosyl hydrolase 47 family.</text>
</comment>
<evidence type="ECO:0000313" key="11">
    <source>
        <dbReference type="EMBL" id="KAJ9157089.1"/>
    </source>
</evidence>
<evidence type="ECO:0000256" key="2">
    <source>
        <dbReference type="ARBA" id="ARBA00004922"/>
    </source>
</evidence>
<protein>
    <recommendedName>
        <fullName evidence="9">alpha-1,2-Mannosidase</fullName>
        <ecNumber evidence="9">3.2.1.-</ecNumber>
    </recommendedName>
</protein>
<dbReference type="InterPro" id="IPR036026">
    <property type="entry name" value="Seven-hairpin_glycosidases"/>
</dbReference>
<evidence type="ECO:0000256" key="3">
    <source>
        <dbReference type="ARBA" id="ARBA00007658"/>
    </source>
</evidence>
<comment type="caution">
    <text evidence="11">The sequence shown here is derived from an EMBL/GenBank/DDBJ whole genome shotgun (WGS) entry which is preliminary data.</text>
</comment>
<dbReference type="InterPro" id="IPR050749">
    <property type="entry name" value="Glycosyl_Hydrolase_47"/>
</dbReference>